<dbReference type="AlphaFoldDB" id="A0A212KCS8"/>
<protein>
    <submittedName>
        <fullName evidence="1">Uncharacterized protein</fullName>
    </submittedName>
</protein>
<dbReference type="EMBL" id="FLUP01000001">
    <property type="protein sequence ID" value="SBW09335.1"/>
    <property type="molecule type" value="Genomic_DNA"/>
</dbReference>
<evidence type="ECO:0000313" key="1">
    <source>
        <dbReference type="EMBL" id="SBW09335.1"/>
    </source>
</evidence>
<organism evidence="1">
    <name type="scientific">uncultured Desulfovibrio sp</name>
    <dbReference type="NCBI Taxonomy" id="167968"/>
    <lineage>
        <taxon>Bacteria</taxon>
        <taxon>Pseudomonadati</taxon>
        <taxon>Thermodesulfobacteriota</taxon>
        <taxon>Desulfovibrionia</taxon>
        <taxon>Desulfovibrionales</taxon>
        <taxon>Desulfovibrionaceae</taxon>
        <taxon>Desulfovibrio</taxon>
        <taxon>environmental samples</taxon>
    </lineage>
</organism>
<gene>
    <name evidence="1" type="ORF">KM92DES2_12679</name>
</gene>
<accession>A0A212KCS8</accession>
<sequence length="23" mass="2940">MEAIKKFYIKILFHRMIKIQLKF</sequence>
<reference evidence="1" key="1">
    <citation type="submission" date="2016-04" db="EMBL/GenBank/DDBJ databases">
        <authorList>
            <person name="Evans L.H."/>
            <person name="Alamgir A."/>
            <person name="Owens N."/>
            <person name="Weber N.D."/>
            <person name="Virtaneva K."/>
            <person name="Barbian K."/>
            <person name="Babar A."/>
            <person name="Rosenke K."/>
        </authorList>
    </citation>
    <scope>NUCLEOTIDE SEQUENCE</scope>
    <source>
        <strain evidence="1">92-2</strain>
    </source>
</reference>
<proteinExistence type="predicted"/>
<name>A0A212KCS8_9BACT</name>